<feature type="transmembrane region" description="Helical" evidence="1">
    <location>
        <begin position="6"/>
        <end position="24"/>
    </location>
</feature>
<dbReference type="InterPro" id="IPR005135">
    <property type="entry name" value="Endo/exonuclease/phosphatase"/>
</dbReference>
<reference evidence="3" key="2">
    <citation type="submission" date="2025-09" db="UniProtKB">
        <authorList>
            <consortium name="Ensembl"/>
        </authorList>
    </citation>
    <scope>IDENTIFICATION</scope>
</reference>
<dbReference type="GO" id="GO:0003824">
    <property type="term" value="F:catalytic activity"/>
    <property type="evidence" value="ECO:0007669"/>
    <property type="project" value="InterPro"/>
</dbReference>
<dbReference type="GeneTree" id="ENSGT00940000165023"/>
<dbReference type="SUPFAM" id="SSF56219">
    <property type="entry name" value="DNase I-like"/>
    <property type="match status" value="1"/>
</dbReference>
<dbReference type="Proteomes" id="UP000694569">
    <property type="component" value="Unplaced"/>
</dbReference>
<dbReference type="PANTHER" id="PTHR31635:SF196">
    <property type="entry name" value="REVERSE TRANSCRIPTASE DOMAIN-CONTAINING PROTEIN-RELATED"/>
    <property type="match status" value="1"/>
</dbReference>
<dbReference type="CDD" id="cd01650">
    <property type="entry name" value="RT_nLTR_like"/>
    <property type="match status" value="1"/>
</dbReference>
<evidence type="ECO:0000313" key="4">
    <source>
        <dbReference type="Proteomes" id="UP000694569"/>
    </source>
</evidence>
<dbReference type="CDD" id="cd09076">
    <property type="entry name" value="L1-EN"/>
    <property type="match status" value="1"/>
</dbReference>
<evidence type="ECO:0000256" key="1">
    <source>
        <dbReference type="SAM" id="Phobius"/>
    </source>
</evidence>
<keyword evidence="4" id="KW-1185">Reference proteome</keyword>
<dbReference type="InterPro" id="IPR036691">
    <property type="entry name" value="Endo/exonu/phosph_ase_sf"/>
</dbReference>
<dbReference type="Gene3D" id="3.60.10.10">
    <property type="entry name" value="Endonuclease/exonuclease/phosphatase"/>
    <property type="match status" value="1"/>
</dbReference>
<evidence type="ECO:0000259" key="2">
    <source>
        <dbReference type="PROSITE" id="PS50878"/>
    </source>
</evidence>
<name>A0A8C5Q914_9ANUR</name>
<feature type="transmembrane region" description="Helical" evidence="1">
    <location>
        <begin position="75"/>
        <end position="98"/>
    </location>
</feature>
<dbReference type="PROSITE" id="PS50878">
    <property type="entry name" value="RT_POL"/>
    <property type="match status" value="1"/>
</dbReference>
<keyword evidence="1" id="KW-1133">Transmembrane helix</keyword>
<feature type="transmembrane region" description="Helical" evidence="1">
    <location>
        <begin position="110"/>
        <end position="133"/>
    </location>
</feature>
<accession>A0A8C5Q914</accession>
<reference evidence="3" key="1">
    <citation type="submission" date="2025-08" db="UniProtKB">
        <authorList>
            <consortium name="Ensembl"/>
        </authorList>
    </citation>
    <scope>IDENTIFICATION</scope>
</reference>
<dbReference type="InterPro" id="IPR043502">
    <property type="entry name" value="DNA/RNA_pol_sf"/>
</dbReference>
<keyword evidence="1" id="KW-0812">Transmembrane</keyword>
<organism evidence="3 4">
    <name type="scientific">Leptobrachium leishanense</name>
    <name type="common">Leishan spiny toad</name>
    <dbReference type="NCBI Taxonomy" id="445787"/>
    <lineage>
        <taxon>Eukaryota</taxon>
        <taxon>Metazoa</taxon>
        <taxon>Chordata</taxon>
        <taxon>Craniata</taxon>
        <taxon>Vertebrata</taxon>
        <taxon>Euteleostomi</taxon>
        <taxon>Amphibia</taxon>
        <taxon>Batrachia</taxon>
        <taxon>Anura</taxon>
        <taxon>Pelobatoidea</taxon>
        <taxon>Megophryidae</taxon>
        <taxon>Leptobrachium</taxon>
    </lineage>
</organism>
<evidence type="ECO:0000313" key="3">
    <source>
        <dbReference type="Ensembl" id="ENSLLEP00000033490.1"/>
    </source>
</evidence>
<dbReference type="AlphaFoldDB" id="A0A8C5Q914"/>
<proteinExistence type="predicted"/>
<dbReference type="Pfam" id="PF03372">
    <property type="entry name" value="Exo_endo_phos"/>
    <property type="match status" value="1"/>
</dbReference>
<dbReference type="PANTHER" id="PTHR31635">
    <property type="entry name" value="REVERSE TRANSCRIPTASE DOMAIN-CONTAINING PROTEIN-RELATED"/>
    <property type="match status" value="1"/>
</dbReference>
<feature type="transmembrane region" description="Helical" evidence="1">
    <location>
        <begin position="36"/>
        <end position="55"/>
    </location>
</feature>
<dbReference type="Pfam" id="PF00078">
    <property type="entry name" value="RVT_1"/>
    <property type="match status" value="1"/>
</dbReference>
<dbReference type="InterPro" id="IPR000477">
    <property type="entry name" value="RT_dom"/>
</dbReference>
<sequence length="1265" mass="140859">MAGSPLYSTLLCLFLLYFASRWGITAASPSIYSIFRLIFFFSHLFLLFLFLGTVLPSSSSEASPRSSYTQGLTPIFLGSGLGLGLTPLPSGVVPPLLFSDILFFDSFTSLTSFTLLPTPPFFFFLFVSPSLLFSHYRIYFTNSLSLTTSVLSVSCCLVDTPPFCGPWSCISHLGVGMAGVPPTPSCFVPRDLILLSYNVKGLNAPEKRSRLLRDLFQARASVAMLQETHFRGGAAPVLRDRRFPVGFFGNYSGGKSRGVAILFAGDVPFVFQDSCSDDQGRYLFVKGTIADITYTFATIYVANTAQSSCLARIMAKLRRFQDGILVVASDMNTALQPSLDTSCGKSALTPNTLRTIRRTLHDLRLVDTWRALHPGERDFTFYSGPHGTSSRLDYIFLEQFHLDLVVEACIHPTTWSDHAPISVRMKSPLFRPRERSWRLNTSLLSDPVVTSGTSELLTKYFEENTPEEVSWPVIWEAHKAVVRGELISRGTALKKNRDEQRMTLLEEIRSLELRRGGDSDAETQQRLLVARHSLNDLLSFQLKQTAARTKCFFALHENRPGKLLARILRKKRLMAYIPKIKTVGDAITLRPEEISAAFRAYYASLYHLVDTPPTMSSLGEVREYIETNLHTRLQDSEVSLLDEPISKKELLQALKSTKNGKSPGPDGLPAEYYKEFQDLLLPPLLATLNALNRDTPFHPHTLCATITVLPKPGKDPAVCESYRPISLLNSDVKLLARVLADRLKLCLPHLIHPDQVGFIPGREARDGTQRVLNAVVAARNSGQRLLLLSTDAEKAFDRVSWPFLFQTLRSLGIGPGFLAWTQALYTSPTARVKVNGALSDSFQIFNGTRQGCPLSPLLFALSLEPFLEAVRRDPAIPGIKGVCHTHKVSAYADDMLFFLTDAPNSLPAVVAAFKQYGRLAGMKINMTKSEILNISLPAGKAAGLAAAFPFHWCKTKMKYLGIWISPSLQDLYALNFQPLLGTLRGDLAEWNTKFISWMGRVAVFKMNILPRLLYLFQTVPVALPGIFFKSVRSDMIKFVWAGRKPRLSVSVMYRPKESGGLALPDLVAYHRAAQLTRLVDWTTTDSVKRWLDLEGEGMGVPLWSLPWLPHQAVPKEARCHPLAGATMRLWDRLKFSHSLSSSPSPLLPLSSNPLFSPGIRRTLQQHLTDSNRLLALHVAHIPSLQALASRPDLPPLSFLDRFNFQQIRHYLSSLQGGHALTRALSPFERLCTQKLPLTHGISTIYALLQSKETDPLPIWGAGKPN</sequence>
<dbReference type="Ensembl" id="ENSLLET00000034764.1">
    <property type="protein sequence ID" value="ENSLLEP00000033490.1"/>
    <property type="gene ID" value="ENSLLEG00000021202.1"/>
</dbReference>
<feature type="domain" description="Reverse transcriptase" evidence="2">
    <location>
        <begin position="690"/>
        <end position="964"/>
    </location>
</feature>
<protein>
    <recommendedName>
        <fullName evidence="2">Reverse transcriptase domain-containing protein</fullName>
    </recommendedName>
</protein>
<keyword evidence="1" id="KW-0472">Membrane</keyword>
<dbReference type="SUPFAM" id="SSF56672">
    <property type="entry name" value="DNA/RNA polymerases"/>
    <property type="match status" value="1"/>
</dbReference>